<accession>A0A1T4MAA8</accession>
<dbReference type="GO" id="GO:0016491">
    <property type="term" value="F:oxidoreductase activity"/>
    <property type="evidence" value="ECO:0007669"/>
    <property type="project" value="UniProtKB-KW"/>
</dbReference>
<dbReference type="GeneID" id="78317187"/>
<dbReference type="OrthoDB" id="9777685at2"/>
<name>A0A1T4MAA8_TREPO</name>
<sequence>MNYSYFPGCTLKNKAKDLDAYARASADVLGFKLEEIPEWQCCGGVYPLAKDEIATKLSSVRALASARDSGTDLVTLCSACYNVLKQVNNDMINDENVILKANTYLKQDGVEYHGETKVLHFLEVLRDVVGWDNVKAAVKNPFTGKKIGAYYGCLLLRPGKVLQFDDPENPQIIEDFIKAIGGTPVIYAQRNECCGAYTMFEDSSIPEKRTKAILKNAEEQGAEFLVTSCPLCKYNLVKNKAESPLDVIYFTELLAQALGVKEKALKEVYNA</sequence>
<dbReference type="AlphaFoldDB" id="A0A1T4MAA8"/>
<dbReference type="Pfam" id="PF02754">
    <property type="entry name" value="CCG"/>
    <property type="match status" value="2"/>
</dbReference>
<protein>
    <submittedName>
        <fullName evidence="3">Heterodisulfide reductase subunit B</fullName>
    </submittedName>
</protein>
<proteinExistence type="predicted"/>
<gene>
    <name evidence="3" type="ORF">SAMN02745149_01907</name>
</gene>
<reference evidence="3 4" key="1">
    <citation type="submission" date="2017-02" db="EMBL/GenBank/DDBJ databases">
        <authorList>
            <person name="Peterson S.W."/>
        </authorList>
    </citation>
    <scope>NUCLEOTIDE SEQUENCE [LARGE SCALE GENOMIC DNA]</scope>
    <source>
        <strain evidence="3 4">ATCC BAA-908</strain>
    </source>
</reference>
<keyword evidence="1" id="KW-0560">Oxidoreductase</keyword>
<dbReference type="InterPro" id="IPR004017">
    <property type="entry name" value="Cys_rich_dom"/>
</dbReference>
<keyword evidence="4" id="KW-1185">Reference proteome</keyword>
<dbReference type="InterPro" id="IPR051278">
    <property type="entry name" value="HdrB/HdrD_reductase"/>
</dbReference>
<dbReference type="Proteomes" id="UP000190423">
    <property type="component" value="Unassembled WGS sequence"/>
</dbReference>
<evidence type="ECO:0000256" key="1">
    <source>
        <dbReference type="ARBA" id="ARBA00023002"/>
    </source>
</evidence>
<feature type="domain" description="Cysteine-rich" evidence="2">
    <location>
        <begin position="4"/>
        <end position="85"/>
    </location>
</feature>
<dbReference type="RefSeq" id="WP_078933808.1">
    <property type="nucleotide sequence ID" value="NZ_FUWG01000015.1"/>
</dbReference>
<feature type="domain" description="Cysteine-rich" evidence="2">
    <location>
        <begin position="149"/>
        <end position="236"/>
    </location>
</feature>
<dbReference type="STRING" id="261392.SAMN02745149_01907"/>
<dbReference type="EMBL" id="FUWG01000015">
    <property type="protein sequence ID" value="SJZ63872.1"/>
    <property type="molecule type" value="Genomic_DNA"/>
</dbReference>
<organism evidence="3 4">
    <name type="scientific">Treponema porcinum</name>
    <dbReference type="NCBI Taxonomy" id="261392"/>
    <lineage>
        <taxon>Bacteria</taxon>
        <taxon>Pseudomonadati</taxon>
        <taxon>Spirochaetota</taxon>
        <taxon>Spirochaetia</taxon>
        <taxon>Spirochaetales</taxon>
        <taxon>Treponemataceae</taxon>
        <taxon>Treponema</taxon>
    </lineage>
</organism>
<dbReference type="PANTHER" id="PTHR42947:SF1">
    <property type="entry name" value="COB--COM HETERODISULFIDE REDUCTASE SUBUNIT B 1"/>
    <property type="match status" value="1"/>
</dbReference>
<dbReference type="Gene3D" id="1.20.1050.140">
    <property type="match status" value="1"/>
</dbReference>
<evidence type="ECO:0000259" key="2">
    <source>
        <dbReference type="Pfam" id="PF02754"/>
    </source>
</evidence>
<evidence type="ECO:0000313" key="4">
    <source>
        <dbReference type="Proteomes" id="UP000190423"/>
    </source>
</evidence>
<evidence type="ECO:0000313" key="3">
    <source>
        <dbReference type="EMBL" id="SJZ63872.1"/>
    </source>
</evidence>
<dbReference type="PANTHER" id="PTHR42947">
    <property type="entry name" value="COB--COM HETERODISULFIDE REDUCTASE SUBUNIT B 1"/>
    <property type="match status" value="1"/>
</dbReference>